<sequence>MPIPGTHLMPGTSQRLSWMLRLSEMPWMRMDTFQVDTVQLDTEADNQVGMARVAVQLRAFQSPYGADAYDTRSYFNDPPYLNETNTSSPYPGALNSPDPRSLPNFLQDSPRDHSSQPASAPATQPASEPEIPGTGSGQGGTHDWYEAAYDSNYANQSVNYPPLNAFRSPSPLWPASKRPRGTPSSDSRSHSRQISGNGSGNSPSPPRSGGPSGSTSTWAPQLPELPQPLAVDPSAKPSKKGKSTGDTTQPPKDTSKAAGSKGVFSVQTQPSLNLVLESLFLNLIPEGVADFFLTLLMNPTEMVAHTASLTTPVATPN</sequence>
<comment type="caution">
    <text evidence="2">The sequence shown here is derived from an EMBL/GenBank/DDBJ whole genome shotgun (WGS) entry which is preliminary data.</text>
</comment>
<reference evidence="2" key="1">
    <citation type="submission" date="2023-06" db="EMBL/GenBank/DDBJ databases">
        <title>Genome-scale phylogeny and comparative genomics of the fungal order Sordariales.</title>
        <authorList>
            <consortium name="Lawrence Berkeley National Laboratory"/>
            <person name="Hensen N."/>
            <person name="Bonometti L."/>
            <person name="Westerberg I."/>
            <person name="Brannstrom I.O."/>
            <person name="Guillou S."/>
            <person name="Cros-Aarteil S."/>
            <person name="Calhoun S."/>
            <person name="Haridas S."/>
            <person name="Kuo A."/>
            <person name="Mondo S."/>
            <person name="Pangilinan J."/>
            <person name="Riley R."/>
            <person name="LaButti K."/>
            <person name="Andreopoulos B."/>
            <person name="Lipzen A."/>
            <person name="Chen C."/>
            <person name="Yanf M."/>
            <person name="Daum C."/>
            <person name="Ng V."/>
            <person name="Clum A."/>
            <person name="Steindorff A."/>
            <person name="Ohm R."/>
            <person name="Martin F."/>
            <person name="Silar P."/>
            <person name="Natvig D."/>
            <person name="Lalanne C."/>
            <person name="Gautier V."/>
            <person name="Ament-velasquez S.L."/>
            <person name="Kruys A."/>
            <person name="Hutchinson M.I."/>
            <person name="Powell A.J."/>
            <person name="Barry K."/>
            <person name="Miller A.N."/>
            <person name="Grigoriev I.V."/>
            <person name="Debuchy R."/>
            <person name="Gladieux P."/>
            <person name="Thoren M.H."/>
            <person name="Johannesson H."/>
        </authorList>
    </citation>
    <scope>NUCLEOTIDE SEQUENCE</scope>
    <source>
        <strain evidence="2">SMH2392-1A</strain>
    </source>
</reference>
<feature type="compositionally biased region" description="Low complexity" evidence="1">
    <location>
        <begin position="181"/>
        <end position="202"/>
    </location>
</feature>
<dbReference type="Proteomes" id="UP001172101">
    <property type="component" value="Unassembled WGS sequence"/>
</dbReference>
<organism evidence="2 3">
    <name type="scientific">Lasiosphaeria miniovina</name>
    <dbReference type="NCBI Taxonomy" id="1954250"/>
    <lineage>
        <taxon>Eukaryota</taxon>
        <taxon>Fungi</taxon>
        <taxon>Dikarya</taxon>
        <taxon>Ascomycota</taxon>
        <taxon>Pezizomycotina</taxon>
        <taxon>Sordariomycetes</taxon>
        <taxon>Sordariomycetidae</taxon>
        <taxon>Sordariales</taxon>
        <taxon>Lasiosphaeriaceae</taxon>
        <taxon>Lasiosphaeria</taxon>
    </lineage>
</organism>
<dbReference type="RefSeq" id="XP_060300453.1">
    <property type="nucleotide sequence ID" value="XM_060444895.1"/>
</dbReference>
<proteinExistence type="predicted"/>
<protein>
    <submittedName>
        <fullName evidence="2">Uncharacterized protein</fullName>
    </submittedName>
</protein>
<feature type="compositionally biased region" description="Low complexity" evidence="1">
    <location>
        <begin position="115"/>
        <end position="130"/>
    </location>
</feature>
<feature type="region of interest" description="Disordered" evidence="1">
    <location>
        <begin position="171"/>
        <end position="262"/>
    </location>
</feature>
<dbReference type="EMBL" id="JAUIRO010000002">
    <property type="protein sequence ID" value="KAK0727598.1"/>
    <property type="molecule type" value="Genomic_DNA"/>
</dbReference>
<name>A0AA40B573_9PEZI</name>
<dbReference type="GeneID" id="85328165"/>
<dbReference type="AlphaFoldDB" id="A0AA40B573"/>
<feature type="region of interest" description="Disordered" evidence="1">
    <location>
        <begin position="76"/>
        <end position="143"/>
    </location>
</feature>
<evidence type="ECO:0000313" key="3">
    <source>
        <dbReference type="Proteomes" id="UP001172101"/>
    </source>
</evidence>
<evidence type="ECO:0000256" key="1">
    <source>
        <dbReference type="SAM" id="MobiDB-lite"/>
    </source>
</evidence>
<accession>A0AA40B573</accession>
<feature type="compositionally biased region" description="Low complexity" evidence="1">
    <location>
        <begin position="209"/>
        <end position="229"/>
    </location>
</feature>
<keyword evidence="3" id="KW-1185">Reference proteome</keyword>
<gene>
    <name evidence="2" type="ORF">B0T26DRAFT_747910</name>
</gene>
<evidence type="ECO:0000313" key="2">
    <source>
        <dbReference type="EMBL" id="KAK0727598.1"/>
    </source>
</evidence>